<dbReference type="PRINTS" id="PR01078">
    <property type="entry name" value="AMINACHANNEL"/>
</dbReference>
<keyword evidence="14" id="KW-0969">Cilium</keyword>
<comment type="similarity">
    <text evidence="22">Belongs to the amiloride-sensitive sodium channel (TC 1.A.6) family. SCNN1A subfamily.</text>
</comment>
<evidence type="ECO:0000256" key="3">
    <source>
        <dbReference type="ARBA" id="ARBA00004424"/>
    </source>
</evidence>
<name>A0AAD1TG28_PELCU</name>
<evidence type="ECO:0000256" key="6">
    <source>
        <dbReference type="ARBA" id="ARBA00022461"/>
    </source>
</evidence>
<evidence type="ECO:0000256" key="17">
    <source>
        <dbReference type="ARBA" id="ARBA00023201"/>
    </source>
</evidence>
<keyword evidence="12" id="KW-0915">Sodium</keyword>
<organism evidence="26 27">
    <name type="scientific">Pelobates cultripes</name>
    <name type="common">Western spadefoot toad</name>
    <dbReference type="NCBI Taxonomy" id="61616"/>
    <lineage>
        <taxon>Eukaryota</taxon>
        <taxon>Metazoa</taxon>
        <taxon>Chordata</taxon>
        <taxon>Craniata</taxon>
        <taxon>Vertebrata</taxon>
        <taxon>Euteleostomi</taxon>
        <taxon>Amphibia</taxon>
        <taxon>Batrachia</taxon>
        <taxon>Anura</taxon>
        <taxon>Pelobatoidea</taxon>
        <taxon>Pelobatidae</taxon>
        <taxon>Pelobates</taxon>
    </lineage>
</organism>
<evidence type="ECO:0000256" key="10">
    <source>
        <dbReference type="ARBA" id="ARBA00022846"/>
    </source>
</evidence>
<keyword evidence="10" id="KW-0282">Flagellum</keyword>
<feature type="transmembrane region" description="Helical" evidence="25">
    <location>
        <begin position="49"/>
        <end position="74"/>
    </location>
</feature>
<protein>
    <recommendedName>
        <fullName evidence="23">Epithelial sodium channel subunit alpha</fullName>
    </recommendedName>
    <alternativeName>
        <fullName evidence="24">Amiloride-sensitive sodium channel subunit alpha</fullName>
    </alternativeName>
</protein>
<dbReference type="GO" id="GO:0016324">
    <property type="term" value="C:apical plasma membrane"/>
    <property type="evidence" value="ECO:0007669"/>
    <property type="project" value="UniProtKB-SubCell"/>
</dbReference>
<dbReference type="Proteomes" id="UP001295444">
    <property type="component" value="Chromosome 11"/>
</dbReference>
<evidence type="ECO:0000256" key="9">
    <source>
        <dbReference type="ARBA" id="ARBA00022692"/>
    </source>
</evidence>
<keyword evidence="18" id="KW-0966">Cell projection</keyword>
<evidence type="ECO:0000256" key="23">
    <source>
        <dbReference type="ARBA" id="ARBA00050031"/>
    </source>
</evidence>
<evidence type="ECO:0000313" key="26">
    <source>
        <dbReference type="EMBL" id="CAH2322730.1"/>
    </source>
</evidence>
<evidence type="ECO:0000256" key="14">
    <source>
        <dbReference type="ARBA" id="ARBA00023069"/>
    </source>
</evidence>
<dbReference type="Pfam" id="PF00858">
    <property type="entry name" value="ASC"/>
    <property type="match status" value="1"/>
</dbReference>
<sequence length="538" mass="61920">MSEEEKPPKEGLIEFYSSYRELFEFFCNNTTIHGAIRLVCSRNNRMKTAFWLVLFLVTFGLMYWQFGLLFGQYFSYPVNINVNINTDKLNFPAVTVCTLNPYRYQSILKDLEELDQDTQQILFDLYQYNGTGIQGRIPSSRRRRSTSPLPYPLEKVAVGDGKYRQTRSLNNGSTEDEMQVKRREWNIGFKLCNETGGDCFYQTYSSGVDAIMEWYRFHYINILSRVPLESEIDEEQLENFILACRFNDGSCSEGVYAHFHHAVYGNCYTFKENSSSSNNKWSSSLPGVKNGLTLILRADQHDYIPLFSSVAGARILVHGQNDTAFMDDRGFNIQPGVETSIAMKKETISRLGDTYSDCTEDGSDVDVKNLYNSSYTQQTCVRSCFQAHMINRCGCAYAFYPLPQGQEYCDYKKYKSWGHCYYKLSNEFASDDLKCFAKCRQPCLCSVMMLQDGYSRWPTAVSEKGWVLHLLSKQQTNVTERNGVAKVNIYFENLNYKTIQESPNINTEFSLRGSTNRPDACPSLVSCLQIPFYSSRFQ</sequence>
<evidence type="ECO:0000256" key="25">
    <source>
        <dbReference type="SAM" id="Phobius"/>
    </source>
</evidence>
<evidence type="ECO:0000256" key="4">
    <source>
        <dbReference type="ARBA" id="ARBA00004463"/>
    </source>
</evidence>
<evidence type="ECO:0000313" key="27">
    <source>
        <dbReference type="Proteomes" id="UP001295444"/>
    </source>
</evidence>
<dbReference type="AlphaFoldDB" id="A0AAD1TG28"/>
<keyword evidence="7" id="KW-1003">Cell membrane</keyword>
<dbReference type="InterPro" id="IPR004724">
    <property type="entry name" value="ENaC_chordates"/>
</dbReference>
<dbReference type="InterPro" id="IPR020903">
    <property type="entry name" value="ENaC_CS"/>
</dbReference>
<accession>A0AAD1TG28</accession>
<evidence type="ECO:0000256" key="24">
    <source>
        <dbReference type="ARBA" id="ARBA00050051"/>
    </source>
</evidence>
<evidence type="ECO:0000256" key="22">
    <source>
        <dbReference type="ARBA" id="ARBA00037944"/>
    </source>
</evidence>
<evidence type="ECO:0000256" key="21">
    <source>
        <dbReference type="ARBA" id="ARBA00036239"/>
    </source>
</evidence>
<keyword evidence="16" id="KW-1015">Disulfide bond</keyword>
<evidence type="ECO:0000256" key="11">
    <source>
        <dbReference type="ARBA" id="ARBA00022989"/>
    </source>
</evidence>
<evidence type="ECO:0000256" key="5">
    <source>
        <dbReference type="ARBA" id="ARBA00022448"/>
    </source>
</evidence>
<dbReference type="Gene3D" id="2.60.470.10">
    <property type="entry name" value="Acid-sensing ion channels like domains"/>
    <property type="match status" value="1"/>
</dbReference>
<evidence type="ECO:0000256" key="8">
    <source>
        <dbReference type="ARBA" id="ARBA00022490"/>
    </source>
</evidence>
<evidence type="ECO:0000256" key="15">
    <source>
        <dbReference type="ARBA" id="ARBA00023136"/>
    </source>
</evidence>
<comment type="subcellular location">
    <subcellularLocation>
        <location evidence="3">Apical cell membrane</location>
        <topology evidence="3">Multi-pass membrane protein</topology>
    </subcellularLocation>
    <subcellularLocation>
        <location evidence="2">Cell projection</location>
        <location evidence="2">Cilium</location>
        <location evidence="2">Flagellum</location>
    </subcellularLocation>
    <subcellularLocation>
        <location evidence="4">Cytoplasmic granule</location>
    </subcellularLocation>
    <subcellularLocation>
        <location evidence="1">Cytoplasmic vesicle</location>
        <location evidence="1">Secretory vesicle</location>
        <location evidence="1">Acrosome</location>
    </subcellularLocation>
</comment>
<dbReference type="PROSITE" id="PS01206">
    <property type="entry name" value="ASC"/>
    <property type="match status" value="1"/>
</dbReference>
<dbReference type="EMBL" id="OW240922">
    <property type="protein sequence ID" value="CAH2322730.1"/>
    <property type="molecule type" value="Genomic_DNA"/>
</dbReference>
<keyword evidence="5" id="KW-0813">Transport</keyword>
<evidence type="ECO:0000256" key="16">
    <source>
        <dbReference type="ARBA" id="ARBA00023157"/>
    </source>
</evidence>
<dbReference type="GO" id="GO:0001669">
    <property type="term" value="C:acrosomal vesicle"/>
    <property type="evidence" value="ECO:0007669"/>
    <property type="project" value="UniProtKB-SubCell"/>
</dbReference>
<dbReference type="NCBIfam" id="TIGR00859">
    <property type="entry name" value="ENaC"/>
    <property type="match status" value="1"/>
</dbReference>
<keyword evidence="15 25" id="KW-0472">Membrane</keyword>
<comment type="catalytic activity">
    <reaction evidence="21">
        <text>Na(+)(in) = Na(+)(out)</text>
        <dbReference type="Rhea" id="RHEA:34963"/>
        <dbReference type="ChEBI" id="CHEBI:29101"/>
    </reaction>
</comment>
<keyword evidence="9 25" id="KW-0812">Transmembrane</keyword>
<reference evidence="26" key="1">
    <citation type="submission" date="2022-03" db="EMBL/GenBank/DDBJ databases">
        <authorList>
            <person name="Alioto T."/>
            <person name="Alioto T."/>
            <person name="Gomez Garrido J."/>
        </authorList>
    </citation>
    <scope>NUCLEOTIDE SEQUENCE</scope>
</reference>
<keyword evidence="13" id="KW-0406">Ion transport</keyword>
<dbReference type="PANTHER" id="PTHR11690:SF124">
    <property type="entry name" value="AMILORIDE-SENSITIVE SODIUM CHANNEL SUBUNIT ALPHA"/>
    <property type="match status" value="1"/>
</dbReference>
<dbReference type="GO" id="GO:0015280">
    <property type="term" value="F:ligand-gated sodium channel activity"/>
    <property type="evidence" value="ECO:0007669"/>
    <property type="project" value="InterPro"/>
</dbReference>
<keyword evidence="11 25" id="KW-1133">Transmembrane helix</keyword>
<gene>
    <name evidence="26" type="ORF">PECUL_23A036908</name>
</gene>
<dbReference type="PANTHER" id="PTHR11690">
    <property type="entry name" value="AMILORIDE-SENSITIVE SODIUM CHANNEL-RELATED"/>
    <property type="match status" value="1"/>
</dbReference>
<evidence type="ECO:0000256" key="2">
    <source>
        <dbReference type="ARBA" id="ARBA00004230"/>
    </source>
</evidence>
<keyword evidence="19 26" id="KW-0407">Ion channel</keyword>
<evidence type="ECO:0000256" key="13">
    <source>
        <dbReference type="ARBA" id="ARBA00023065"/>
    </source>
</evidence>
<evidence type="ECO:0000256" key="18">
    <source>
        <dbReference type="ARBA" id="ARBA00023273"/>
    </source>
</evidence>
<keyword evidence="6" id="KW-0894">Sodium channel</keyword>
<dbReference type="GO" id="GO:0031514">
    <property type="term" value="C:motile cilium"/>
    <property type="evidence" value="ECO:0007669"/>
    <property type="project" value="UniProtKB-SubCell"/>
</dbReference>
<evidence type="ECO:0000256" key="12">
    <source>
        <dbReference type="ARBA" id="ARBA00023053"/>
    </source>
</evidence>
<keyword evidence="20" id="KW-0968">Cytoplasmic vesicle</keyword>
<keyword evidence="17" id="KW-0739">Sodium transport</keyword>
<keyword evidence="27" id="KW-1185">Reference proteome</keyword>
<evidence type="ECO:0000256" key="19">
    <source>
        <dbReference type="ARBA" id="ARBA00023303"/>
    </source>
</evidence>
<evidence type="ECO:0000256" key="7">
    <source>
        <dbReference type="ARBA" id="ARBA00022475"/>
    </source>
</evidence>
<evidence type="ECO:0000256" key="1">
    <source>
        <dbReference type="ARBA" id="ARBA00004218"/>
    </source>
</evidence>
<evidence type="ECO:0000256" key="20">
    <source>
        <dbReference type="ARBA" id="ARBA00023329"/>
    </source>
</evidence>
<dbReference type="InterPro" id="IPR001873">
    <property type="entry name" value="ENaC"/>
</dbReference>
<proteinExistence type="inferred from homology"/>
<keyword evidence="8" id="KW-0963">Cytoplasm</keyword>